<evidence type="ECO:0000313" key="4">
    <source>
        <dbReference type="Proteomes" id="UP000249819"/>
    </source>
</evidence>
<dbReference type="InterPro" id="IPR012338">
    <property type="entry name" value="Beta-lactam/transpept-like"/>
</dbReference>
<dbReference type="AlphaFoldDB" id="A0A327VSS5"/>
<evidence type="ECO:0000259" key="1">
    <source>
        <dbReference type="Pfam" id="PF00144"/>
    </source>
</evidence>
<reference evidence="3 4" key="1">
    <citation type="submission" date="2018-06" db="EMBL/GenBank/DDBJ databases">
        <title>Genomic Encyclopedia of Archaeal and Bacterial Type Strains, Phase II (KMG-II): from individual species to whole genera.</title>
        <authorList>
            <person name="Goeker M."/>
        </authorList>
    </citation>
    <scope>NUCLEOTIDE SEQUENCE [LARGE SCALE GENOMIC DNA]</scope>
    <source>
        <strain evidence="3 4">DSM 29821</strain>
    </source>
</reference>
<dbReference type="Gene3D" id="2.60.40.1190">
    <property type="match status" value="1"/>
</dbReference>
<dbReference type="Pfam" id="PF06452">
    <property type="entry name" value="CBM9_1"/>
    <property type="match status" value="1"/>
</dbReference>
<dbReference type="EMBL" id="QLMA01000006">
    <property type="protein sequence ID" value="RAJ78949.1"/>
    <property type="molecule type" value="Genomic_DNA"/>
</dbReference>
<dbReference type="PANTHER" id="PTHR43283">
    <property type="entry name" value="BETA-LACTAMASE-RELATED"/>
    <property type="match status" value="1"/>
</dbReference>
<dbReference type="InterPro" id="IPR050789">
    <property type="entry name" value="Diverse_Enzym_Activities"/>
</dbReference>
<dbReference type="Pfam" id="PF00144">
    <property type="entry name" value="Beta-lactamase"/>
    <property type="match status" value="1"/>
</dbReference>
<sequence>MEFPVHVGNLLCSHATILRTECPYLSTQIRLDLNPSNMSRSSFKLVCTLVLCLFCGQLFAHNGSIAYAYPLGKIKVDGDLSDWPKETVKYKIAIHPSDTKPKNDADFSGYFQLGYNLSNQSLYVAFTITDDDFIEDTSRNVQWNTQDGLELSIDARHLLSGSGVASFMCSNTLHTINNALNDPFASKANWDMMEVAVSRHGNTRIYESRIQLGKELAVGKSVGFDFHVYDKDSDGSFSWSAWGKGAAKYRNPNSLGDVIFLPANEKLAAISGNINWNQPKTTKLPSLIRFIALDNPKVWTTVEVDSLGNYSALIPAGKYKLSLPDPYFKSEGNVYPTAQKEPVIFVAKAGQKTVAPIFGIAATPVADLVPEKGVLLDYNAATPGQIDHFIETYQDYYGIPGVSLAIIKDGKLLYHKTYGVTNTMTGEKVNDSTLFEAASVTKPVFAFAVERLAERGVIDLDKPLYEYLPYPDIAYDERYKLMTARHVLTHRTGFPNWRTMNKDGKLDLKFTPGTAYNYSGEGFEYLKKVVEKITGKKVEQVLQEEVIAPIGLYHTYFSKNDTLIRVAATGHYDKVPCNKWMPEYPVMASSMHTEAKIFTRFMCYLLEQKGLKPETYNIILSKHSDYPDDVSSQKLKVPTYMGMSLEIRETRWGKTFGHGGNNGDFTCRFEVYKDLKIGYAIFTNSNTSGVLLENLHKFLVEGKDEAQ</sequence>
<dbReference type="SUPFAM" id="SSF56601">
    <property type="entry name" value="beta-lactamase/transpeptidase-like"/>
    <property type="match status" value="1"/>
</dbReference>
<dbReference type="PANTHER" id="PTHR43283:SF18">
    <property type="match status" value="1"/>
</dbReference>
<organism evidence="3 4">
    <name type="scientific">Chitinophaga dinghuensis</name>
    <dbReference type="NCBI Taxonomy" id="1539050"/>
    <lineage>
        <taxon>Bacteria</taxon>
        <taxon>Pseudomonadati</taxon>
        <taxon>Bacteroidota</taxon>
        <taxon>Chitinophagia</taxon>
        <taxon>Chitinophagales</taxon>
        <taxon>Chitinophagaceae</taxon>
        <taxon>Chitinophaga</taxon>
    </lineage>
</organism>
<dbReference type="Proteomes" id="UP000249819">
    <property type="component" value="Unassembled WGS sequence"/>
</dbReference>
<dbReference type="GO" id="GO:0016052">
    <property type="term" value="P:carbohydrate catabolic process"/>
    <property type="evidence" value="ECO:0007669"/>
    <property type="project" value="InterPro"/>
</dbReference>
<name>A0A327VSS5_9BACT</name>
<protein>
    <submittedName>
        <fullName evidence="3">CubicO group peptidase (Beta-lactamase class C family)</fullName>
    </submittedName>
</protein>
<dbReference type="GO" id="GO:0030246">
    <property type="term" value="F:carbohydrate binding"/>
    <property type="evidence" value="ECO:0007669"/>
    <property type="project" value="InterPro"/>
</dbReference>
<keyword evidence="4" id="KW-1185">Reference proteome</keyword>
<proteinExistence type="predicted"/>
<dbReference type="InterPro" id="IPR010502">
    <property type="entry name" value="Carb-bd_dom_fam9"/>
</dbReference>
<dbReference type="SUPFAM" id="SSF49344">
    <property type="entry name" value="CBD9-like"/>
    <property type="match status" value="1"/>
</dbReference>
<dbReference type="Gene3D" id="3.40.710.10">
    <property type="entry name" value="DD-peptidase/beta-lactamase superfamily"/>
    <property type="match status" value="1"/>
</dbReference>
<feature type="domain" description="Beta-lactamase-related" evidence="1">
    <location>
        <begin position="387"/>
        <end position="688"/>
    </location>
</feature>
<dbReference type="GO" id="GO:0004553">
    <property type="term" value="F:hydrolase activity, hydrolyzing O-glycosyl compounds"/>
    <property type="evidence" value="ECO:0007669"/>
    <property type="project" value="InterPro"/>
</dbReference>
<dbReference type="InterPro" id="IPR001466">
    <property type="entry name" value="Beta-lactam-related"/>
</dbReference>
<evidence type="ECO:0000313" key="3">
    <source>
        <dbReference type="EMBL" id="RAJ78949.1"/>
    </source>
</evidence>
<gene>
    <name evidence="3" type="ORF">CLV59_1068</name>
</gene>
<accession>A0A327VSS5</accession>
<feature type="domain" description="Carbohydrate-binding" evidence="2">
    <location>
        <begin position="77"/>
        <end position="259"/>
    </location>
</feature>
<comment type="caution">
    <text evidence="3">The sequence shown here is derived from an EMBL/GenBank/DDBJ whole genome shotgun (WGS) entry which is preliminary data.</text>
</comment>
<evidence type="ECO:0000259" key="2">
    <source>
        <dbReference type="Pfam" id="PF06452"/>
    </source>
</evidence>